<evidence type="ECO:0000313" key="1">
    <source>
        <dbReference type="EMBL" id="CAF4362483.1"/>
    </source>
</evidence>
<proteinExistence type="predicted"/>
<accession>A0A820LTX8</accession>
<dbReference type="EMBL" id="CAJOAY010022978">
    <property type="protein sequence ID" value="CAF4362483.1"/>
    <property type="molecule type" value="Genomic_DNA"/>
</dbReference>
<organism evidence="1 2">
    <name type="scientific">Adineta steineri</name>
    <dbReference type="NCBI Taxonomy" id="433720"/>
    <lineage>
        <taxon>Eukaryota</taxon>
        <taxon>Metazoa</taxon>
        <taxon>Spiralia</taxon>
        <taxon>Gnathifera</taxon>
        <taxon>Rotifera</taxon>
        <taxon>Eurotatoria</taxon>
        <taxon>Bdelloidea</taxon>
        <taxon>Adinetida</taxon>
        <taxon>Adinetidae</taxon>
        <taxon>Adineta</taxon>
    </lineage>
</organism>
<comment type="caution">
    <text evidence="1">The sequence shown here is derived from an EMBL/GenBank/DDBJ whole genome shotgun (WGS) entry which is preliminary data.</text>
</comment>
<sequence length="75" mass="8799">SINNRQKEASKKQNSSLMKDIAVFKPKLNDSQNIDSQHIEMDRSSIASDMTNTETKSKRQRLKEKLFHHPLNRKF</sequence>
<dbReference type="Proteomes" id="UP000663881">
    <property type="component" value="Unassembled WGS sequence"/>
</dbReference>
<protein>
    <submittedName>
        <fullName evidence="1">Uncharacterized protein</fullName>
    </submittedName>
</protein>
<reference evidence="1" key="1">
    <citation type="submission" date="2021-02" db="EMBL/GenBank/DDBJ databases">
        <authorList>
            <person name="Nowell W R."/>
        </authorList>
    </citation>
    <scope>NUCLEOTIDE SEQUENCE</scope>
</reference>
<dbReference type="AlphaFoldDB" id="A0A820LTX8"/>
<feature type="non-terminal residue" evidence="1">
    <location>
        <position position="1"/>
    </location>
</feature>
<gene>
    <name evidence="1" type="ORF">OKA104_LOCUS49402</name>
</gene>
<name>A0A820LTX8_9BILA</name>
<evidence type="ECO:0000313" key="2">
    <source>
        <dbReference type="Proteomes" id="UP000663881"/>
    </source>
</evidence>